<dbReference type="EMBL" id="BMAW01106496">
    <property type="protein sequence ID" value="GFT24608.1"/>
    <property type="molecule type" value="Genomic_DNA"/>
</dbReference>
<protein>
    <submittedName>
        <fullName evidence="2">Uncharacterized protein</fullName>
    </submittedName>
</protein>
<feature type="region of interest" description="Disordered" evidence="1">
    <location>
        <begin position="1"/>
        <end position="32"/>
    </location>
</feature>
<sequence length="179" mass="20607">MDSDLVSSKSSQDEMEQQPKDKKINELPRVQFSCPKDKDKMIQLILKIQEEARLKFQALKSQEISSEVSYFREITDAWGLNPSENHKEFQPVLKKSKTHQFKDSQNAKRKKKATSSRGKSKGRFSSQKIKPGKIIETANTEDQPLFQQVKISNSTPKLCPPSWTERSHVRYPGQSSLLR</sequence>
<dbReference type="Proteomes" id="UP000887013">
    <property type="component" value="Unassembled WGS sequence"/>
</dbReference>
<feature type="compositionally biased region" description="Basic and acidic residues" evidence="1">
    <location>
        <begin position="17"/>
        <end position="26"/>
    </location>
</feature>
<keyword evidence="3" id="KW-1185">Reference proteome</keyword>
<organism evidence="2 3">
    <name type="scientific">Nephila pilipes</name>
    <name type="common">Giant wood spider</name>
    <name type="synonym">Nephila maculata</name>
    <dbReference type="NCBI Taxonomy" id="299642"/>
    <lineage>
        <taxon>Eukaryota</taxon>
        <taxon>Metazoa</taxon>
        <taxon>Ecdysozoa</taxon>
        <taxon>Arthropoda</taxon>
        <taxon>Chelicerata</taxon>
        <taxon>Arachnida</taxon>
        <taxon>Araneae</taxon>
        <taxon>Araneomorphae</taxon>
        <taxon>Entelegynae</taxon>
        <taxon>Araneoidea</taxon>
        <taxon>Nephilidae</taxon>
        <taxon>Nephila</taxon>
    </lineage>
</organism>
<evidence type="ECO:0000313" key="3">
    <source>
        <dbReference type="Proteomes" id="UP000887013"/>
    </source>
</evidence>
<reference evidence="2" key="1">
    <citation type="submission" date="2020-08" db="EMBL/GenBank/DDBJ databases">
        <title>Multicomponent nature underlies the extraordinary mechanical properties of spider dragline silk.</title>
        <authorList>
            <person name="Kono N."/>
            <person name="Nakamura H."/>
            <person name="Mori M."/>
            <person name="Yoshida Y."/>
            <person name="Ohtoshi R."/>
            <person name="Malay A.D."/>
            <person name="Moran D.A.P."/>
            <person name="Tomita M."/>
            <person name="Numata K."/>
            <person name="Arakawa K."/>
        </authorList>
    </citation>
    <scope>NUCLEOTIDE SEQUENCE</scope>
</reference>
<feature type="compositionally biased region" description="Basic residues" evidence="1">
    <location>
        <begin position="107"/>
        <end position="122"/>
    </location>
</feature>
<gene>
    <name evidence="2" type="ORF">NPIL_285481</name>
</gene>
<evidence type="ECO:0000313" key="2">
    <source>
        <dbReference type="EMBL" id="GFT24608.1"/>
    </source>
</evidence>
<name>A0A8X6NMX1_NEPPI</name>
<dbReference type="AlphaFoldDB" id="A0A8X6NMX1"/>
<feature type="compositionally biased region" description="Polar residues" evidence="1">
    <location>
        <begin position="137"/>
        <end position="156"/>
    </location>
</feature>
<accession>A0A8X6NMX1</accession>
<comment type="caution">
    <text evidence="2">The sequence shown here is derived from an EMBL/GenBank/DDBJ whole genome shotgun (WGS) entry which is preliminary data.</text>
</comment>
<feature type="compositionally biased region" description="Polar residues" evidence="1">
    <location>
        <begin position="1"/>
        <end position="10"/>
    </location>
</feature>
<feature type="region of interest" description="Disordered" evidence="1">
    <location>
        <begin position="82"/>
        <end position="179"/>
    </location>
</feature>
<evidence type="ECO:0000256" key="1">
    <source>
        <dbReference type="SAM" id="MobiDB-lite"/>
    </source>
</evidence>
<proteinExistence type="predicted"/>